<reference evidence="3" key="1">
    <citation type="submission" date="2021-09" db="EMBL/GenBank/DDBJ databases">
        <authorList>
            <consortium name="AG Swart"/>
            <person name="Singh M."/>
            <person name="Singh A."/>
            <person name="Seah K."/>
            <person name="Emmerich C."/>
        </authorList>
    </citation>
    <scope>NUCLEOTIDE SEQUENCE</scope>
    <source>
        <strain evidence="3">ATCC30299</strain>
    </source>
</reference>
<accession>A0AAU9ITH6</accession>
<dbReference type="SUPFAM" id="SSF51206">
    <property type="entry name" value="cAMP-binding domain-like"/>
    <property type="match status" value="2"/>
</dbReference>
<dbReference type="Proteomes" id="UP001162131">
    <property type="component" value="Unassembled WGS sequence"/>
</dbReference>
<dbReference type="CDD" id="cd00038">
    <property type="entry name" value="CAP_ED"/>
    <property type="match status" value="2"/>
</dbReference>
<organism evidence="3 4">
    <name type="scientific">Blepharisma stoltei</name>
    <dbReference type="NCBI Taxonomy" id="1481888"/>
    <lineage>
        <taxon>Eukaryota</taxon>
        <taxon>Sar</taxon>
        <taxon>Alveolata</taxon>
        <taxon>Ciliophora</taxon>
        <taxon>Postciliodesmatophora</taxon>
        <taxon>Heterotrichea</taxon>
        <taxon>Heterotrichida</taxon>
        <taxon>Blepharismidae</taxon>
        <taxon>Blepharisma</taxon>
    </lineage>
</organism>
<gene>
    <name evidence="3" type="ORF">BSTOLATCC_MIC3891</name>
</gene>
<dbReference type="InterPro" id="IPR018488">
    <property type="entry name" value="cNMP-bd_CS"/>
</dbReference>
<keyword evidence="4" id="KW-1185">Reference proteome</keyword>
<evidence type="ECO:0000313" key="3">
    <source>
        <dbReference type="EMBL" id="CAG9311603.1"/>
    </source>
</evidence>
<dbReference type="InterPro" id="IPR018490">
    <property type="entry name" value="cNMP-bd_dom_sf"/>
</dbReference>
<protein>
    <recommendedName>
        <fullName evidence="2">Cyclic nucleotide-binding domain-containing protein</fullName>
    </recommendedName>
</protein>
<dbReference type="InterPro" id="IPR014710">
    <property type="entry name" value="RmlC-like_jellyroll"/>
</dbReference>
<dbReference type="PANTHER" id="PTHR23011">
    <property type="entry name" value="CYCLIC NUCLEOTIDE-BINDING DOMAIN CONTAINING PROTEIN"/>
    <property type="match status" value="1"/>
</dbReference>
<evidence type="ECO:0000256" key="1">
    <source>
        <dbReference type="SAM" id="MobiDB-lite"/>
    </source>
</evidence>
<feature type="domain" description="Cyclic nucleotide-binding" evidence="2">
    <location>
        <begin position="38"/>
        <end position="90"/>
    </location>
</feature>
<dbReference type="PROSITE" id="PS00889">
    <property type="entry name" value="CNMP_BINDING_2"/>
    <property type="match status" value="1"/>
</dbReference>
<name>A0AAU9ITH6_9CILI</name>
<dbReference type="PRINTS" id="PR00103">
    <property type="entry name" value="CAMPKINASE"/>
</dbReference>
<dbReference type="Gene3D" id="2.60.120.10">
    <property type="entry name" value="Jelly Rolls"/>
    <property type="match status" value="3"/>
</dbReference>
<dbReference type="PANTHER" id="PTHR23011:SF28">
    <property type="entry name" value="CYCLIC NUCLEOTIDE-BINDING DOMAIN CONTAINING PROTEIN"/>
    <property type="match status" value="1"/>
</dbReference>
<dbReference type="PROSITE" id="PS00888">
    <property type="entry name" value="CNMP_BINDING_1"/>
    <property type="match status" value="1"/>
</dbReference>
<sequence>MSISYDISRIIQILQIPSRLRSNEDIAYLMTHTSKIDFFKKITEEQKSSEVHEYCCQVMTFEEHNPEDIIVNFGENGSNFYIVLKGSASVNIPTKKKIAVNLRDLKKYRLKTFLLTLYDGEDEVPEINLDLKKKKRRVGRIFNAVDLNSLNTAMQEKKNEDNGNQQLNEFSKINDLFKDKIDEEKEIILGFLSKQNPGTRFVEVETEKLSKVAIINEGGSFGELSLISERPRAATIIAEEKIILGVLSKVNFKKILGNLAEKKLNEKIKFLQTLPMFSNWSKIALYKLGFYFSRILYKKHQFVYKEGDPANTVYFVKSGEYKITKIHSELKGVVDTSSLGSQTSRLSSHSSVLRLGKMRKKSIKKQLQLVIKGKNEMIGMEEALENFEKRIHSCQCISDEGEVFCISRDNLNIGITYPDTWAQIRDKHNANYAFYKQRAIQLTKIEEVKKSFDFRSLSKLPVEHLEKEKEETEKLKEPIPNIQEKLIKDGLPSVLDKQLKHSSTLTTPKHRRFRSSPGPSPCPYPGTEREKPIDLPIFKEDRQIVFYNRKIDTGTPIFNNLKSPQGFNTDSKRSTETNPYEKFIDKRFAPRNFFSNCNSPASSNRKADSAEGGLTAKFKDYTARVLRKYSDER</sequence>
<evidence type="ECO:0000313" key="4">
    <source>
        <dbReference type="Proteomes" id="UP001162131"/>
    </source>
</evidence>
<dbReference type="EMBL" id="CAJZBQ010000004">
    <property type="protein sequence ID" value="CAG9311603.1"/>
    <property type="molecule type" value="Genomic_DNA"/>
</dbReference>
<feature type="domain" description="Cyclic nucleotide-binding" evidence="2">
    <location>
        <begin position="276"/>
        <end position="347"/>
    </location>
</feature>
<proteinExistence type="predicted"/>
<dbReference type="AlphaFoldDB" id="A0AAU9ITH6"/>
<feature type="region of interest" description="Disordered" evidence="1">
    <location>
        <begin position="500"/>
        <end position="532"/>
    </location>
</feature>
<comment type="caution">
    <text evidence="3">The sequence shown here is derived from an EMBL/GenBank/DDBJ whole genome shotgun (WGS) entry which is preliminary data.</text>
</comment>
<dbReference type="PROSITE" id="PS50042">
    <property type="entry name" value="CNMP_BINDING_3"/>
    <property type="match status" value="3"/>
</dbReference>
<feature type="domain" description="Cyclic nucleotide-binding" evidence="2">
    <location>
        <begin position="202"/>
        <end position="273"/>
    </location>
</feature>
<evidence type="ECO:0000259" key="2">
    <source>
        <dbReference type="PROSITE" id="PS50042"/>
    </source>
</evidence>
<dbReference type="InterPro" id="IPR000595">
    <property type="entry name" value="cNMP-bd_dom"/>
</dbReference>